<dbReference type="FunFam" id="3.40.1280.10:FF:000006">
    <property type="entry name" value="Uncharacterized tRNA/rRNA methyltransferase HI_0380"/>
    <property type="match status" value="1"/>
</dbReference>
<evidence type="ECO:0000313" key="7">
    <source>
        <dbReference type="EMBL" id="PWQ94331.1"/>
    </source>
</evidence>
<comment type="caution">
    <text evidence="7">The sequence shown here is derived from an EMBL/GenBank/DDBJ whole genome shotgun (WGS) entry which is preliminary data.</text>
</comment>
<dbReference type="GO" id="GO:0106339">
    <property type="term" value="F:tRNA (cytidine(32)-2'-O)-methyltransferase activity"/>
    <property type="evidence" value="ECO:0007669"/>
    <property type="project" value="RHEA"/>
</dbReference>
<comment type="function">
    <text evidence="5">Catalyzes the formation of 2'O-methylated cytidine (Cm32) or 2'O-methylated uridine (Um32) at position 32 in tRNA.</text>
</comment>
<dbReference type="OrthoDB" id="9806346at2"/>
<proteinExistence type="inferred from homology"/>
<comment type="subcellular location">
    <subcellularLocation>
        <location evidence="5">Cytoplasm</location>
    </subcellularLocation>
</comment>
<evidence type="ECO:0000256" key="1">
    <source>
        <dbReference type="ARBA" id="ARBA00007228"/>
    </source>
</evidence>
<keyword evidence="2 5" id="KW-0489">Methyltransferase</keyword>
<accession>A0A317C7T4</accession>
<name>A0A317C7T4_9GAMM</name>
<keyword evidence="8" id="KW-1185">Reference proteome</keyword>
<comment type="similarity">
    <text evidence="1">Belongs to the class IV-like SAM-binding methyltransferase superfamily. RNA methyltransferase TrmH family.</text>
</comment>
<dbReference type="InterPro" id="IPR029026">
    <property type="entry name" value="tRNA_m1G_MTases_N"/>
</dbReference>
<dbReference type="SUPFAM" id="SSF75217">
    <property type="entry name" value="alpha/beta knot"/>
    <property type="match status" value="1"/>
</dbReference>
<evidence type="ECO:0000313" key="8">
    <source>
        <dbReference type="Proteomes" id="UP000245539"/>
    </source>
</evidence>
<keyword evidence="3 7" id="KW-0808">Transferase</keyword>
<dbReference type="InterPro" id="IPR029028">
    <property type="entry name" value="Alpha/beta_knot_MTases"/>
</dbReference>
<organism evidence="7 8">
    <name type="scientific">Leucothrix pacifica</name>
    <dbReference type="NCBI Taxonomy" id="1247513"/>
    <lineage>
        <taxon>Bacteria</taxon>
        <taxon>Pseudomonadati</taxon>
        <taxon>Pseudomonadota</taxon>
        <taxon>Gammaproteobacteria</taxon>
        <taxon>Thiotrichales</taxon>
        <taxon>Thiotrichaceae</taxon>
        <taxon>Leucothrix</taxon>
    </lineage>
</organism>
<dbReference type="PIRSF" id="PIRSF004808">
    <property type="entry name" value="LasT"/>
    <property type="match status" value="1"/>
</dbReference>
<dbReference type="EC" id="2.1.1.200" evidence="5"/>
<keyword evidence="5" id="KW-0963">Cytoplasm</keyword>
<keyword evidence="5" id="KW-0819">tRNA processing</keyword>
<dbReference type="NCBIfam" id="TIGR00050">
    <property type="entry name" value="rRNA_methyl_1"/>
    <property type="match status" value="1"/>
</dbReference>
<dbReference type="RefSeq" id="WP_109838860.1">
    <property type="nucleotide sequence ID" value="NZ_QGKM01000056.1"/>
</dbReference>
<feature type="domain" description="tRNA/rRNA methyltransferase SpoU type" evidence="6">
    <location>
        <begin position="5"/>
        <end position="154"/>
    </location>
</feature>
<dbReference type="GO" id="GO:0003723">
    <property type="term" value="F:RNA binding"/>
    <property type="evidence" value="ECO:0007669"/>
    <property type="project" value="InterPro"/>
</dbReference>
<sequence length="248" mass="28001">MLENIRIVLVRTYHPGNIGSSIRAMKTMGLSQLVLVEPRDYPSEEANKMASSAEDLLEHAQVVDSLYEAVRDCELVIACTARPRTFDLPMLEPEQAASQLYQTSESAPVALVFGPERMGLHNDDIQLAHYRVTIPANPEYSSLNLASAVQILCYELRKQRVAAELNANDSEGNHEADKQTRVLPNISQRENFYETLEQVLNDSGFVNQQHPGQLMQKLRRFFSRAEMDESELNILRGALAAIQRKMEK</sequence>
<dbReference type="AlphaFoldDB" id="A0A317C7T4"/>
<keyword evidence="4 5" id="KW-0949">S-adenosyl-L-methionine</keyword>
<evidence type="ECO:0000256" key="2">
    <source>
        <dbReference type="ARBA" id="ARBA00022603"/>
    </source>
</evidence>
<comment type="catalytic activity">
    <reaction evidence="5">
        <text>uridine(32) in tRNA + S-adenosyl-L-methionine = 2'-O-methyluridine(32) in tRNA + S-adenosyl-L-homocysteine + H(+)</text>
        <dbReference type="Rhea" id="RHEA:42936"/>
        <dbReference type="Rhea" id="RHEA-COMP:10107"/>
        <dbReference type="Rhea" id="RHEA-COMP:10290"/>
        <dbReference type="ChEBI" id="CHEBI:15378"/>
        <dbReference type="ChEBI" id="CHEBI:57856"/>
        <dbReference type="ChEBI" id="CHEBI:59789"/>
        <dbReference type="ChEBI" id="CHEBI:65315"/>
        <dbReference type="ChEBI" id="CHEBI:74478"/>
        <dbReference type="EC" id="2.1.1.200"/>
    </reaction>
</comment>
<dbReference type="Gene3D" id="3.40.1280.10">
    <property type="match status" value="1"/>
</dbReference>
<dbReference type="Pfam" id="PF00588">
    <property type="entry name" value="SpoU_methylase"/>
    <property type="match status" value="1"/>
</dbReference>
<evidence type="ECO:0000256" key="4">
    <source>
        <dbReference type="ARBA" id="ARBA00022691"/>
    </source>
</evidence>
<dbReference type="Proteomes" id="UP000245539">
    <property type="component" value="Unassembled WGS sequence"/>
</dbReference>
<dbReference type="InterPro" id="IPR004384">
    <property type="entry name" value="RNA_MeTrfase_TrmJ/LasT"/>
</dbReference>
<dbReference type="InterPro" id="IPR001537">
    <property type="entry name" value="SpoU_MeTrfase"/>
</dbReference>
<comment type="catalytic activity">
    <reaction evidence="5">
        <text>cytidine(32) in tRNA + S-adenosyl-L-methionine = 2'-O-methylcytidine(32) in tRNA + S-adenosyl-L-homocysteine + H(+)</text>
        <dbReference type="Rhea" id="RHEA:42932"/>
        <dbReference type="Rhea" id="RHEA-COMP:10288"/>
        <dbReference type="Rhea" id="RHEA-COMP:10289"/>
        <dbReference type="ChEBI" id="CHEBI:15378"/>
        <dbReference type="ChEBI" id="CHEBI:57856"/>
        <dbReference type="ChEBI" id="CHEBI:59789"/>
        <dbReference type="ChEBI" id="CHEBI:74495"/>
        <dbReference type="ChEBI" id="CHEBI:82748"/>
        <dbReference type="EC" id="2.1.1.200"/>
    </reaction>
</comment>
<evidence type="ECO:0000256" key="3">
    <source>
        <dbReference type="ARBA" id="ARBA00022679"/>
    </source>
</evidence>
<dbReference type="CDD" id="cd18093">
    <property type="entry name" value="SpoU-like_TrmJ"/>
    <property type="match status" value="1"/>
</dbReference>
<gene>
    <name evidence="5" type="primary">trmJ</name>
    <name evidence="7" type="ORF">DKW60_16980</name>
</gene>
<dbReference type="GO" id="GO:0005829">
    <property type="term" value="C:cytosol"/>
    <property type="evidence" value="ECO:0007669"/>
    <property type="project" value="TreeGrafter"/>
</dbReference>
<protein>
    <recommendedName>
        <fullName evidence="5">tRNA (cytidine/uridine-2'-O-)-methyltransferase TrmJ</fullName>
        <ecNumber evidence="5">2.1.1.200</ecNumber>
    </recommendedName>
    <alternativeName>
        <fullName evidence="5">tRNA (cytidine(32)/uridine(32)-2'-O)-methyltransferase</fullName>
    </alternativeName>
    <alternativeName>
        <fullName evidence="5">tRNA Cm32/Um32 methyltransferase</fullName>
    </alternativeName>
</protein>
<reference evidence="7 8" key="1">
    <citation type="submission" date="2018-05" db="EMBL/GenBank/DDBJ databases">
        <title>Leucothrix arctica sp. nov., isolated from Arctic seawater.</title>
        <authorList>
            <person name="Choi A."/>
            <person name="Baek K."/>
        </authorList>
    </citation>
    <scope>NUCLEOTIDE SEQUENCE [LARGE SCALE GENOMIC DNA]</scope>
    <source>
        <strain evidence="7 8">JCM 18388</strain>
    </source>
</reference>
<dbReference type="GO" id="GO:0002128">
    <property type="term" value="P:tRNA nucleoside ribose methylation"/>
    <property type="evidence" value="ECO:0007669"/>
    <property type="project" value="TreeGrafter"/>
</dbReference>
<dbReference type="PANTHER" id="PTHR42786">
    <property type="entry name" value="TRNA/RRNA METHYLTRANSFERASE"/>
    <property type="match status" value="1"/>
</dbReference>
<evidence type="ECO:0000259" key="6">
    <source>
        <dbReference type="Pfam" id="PF00588"/>
    </source>
</evidence>
<evidence type="ECO:0000256" key="5">
    <source>
        <dbReference type="RuleBase" id="RU362024"/>
    </source>
</evidence>
<dbReference type="GO" id="GO:0160206">
    <property type="term" value="F:tRNA (cytidine(32)/uridine(32)-2'-O)-methyltransferase activity"/>
    <property type="evidence" value="ECO:0007669"/>
    <property type="project" value="UniProtKB-EC"/>
</dbReference>
<comment type="subunit">
    <text evidence="5">Homodimer.</text>
</comment>
<dbReference type="PANTHER" id="PTHR42786:SF2">
    <property type="entry name" value="TRNA (CYTIDINE_URIDINE-2'-O-)-METHYLTRANSFERASE TRMJ"/>
    <property type="match status" value="1"/>
</dbReference>
<dbReference type="Gene3D" id="1.10.8.590">
    <property type="match status" value="1"/>
</dbReference>
<dbReference type="EMBL" id="QGKM01000056">
    <property type="protein sequence ID" value="PWQ94331.1"/>
    <property type="molecule type" value="Genomic_DNA"/>
</dbReference>